<keyword evidence="1" id="KW-0812">Transmembrane</keyword>
<sequence length="60" mass="6549">MSAASVLTGGLLWLKANTFYGGLVERIGVGAILFWVFLVSVNLFLEYAIEDILQSKIAKT</sequence>
<dbReference type="Proteomes" id="UP000177235">
    <property type="component" value="Unassembled WGS sequence"/>
</dbReference>
<dbReference type="AlphaFoldDB" id="A0A1F5QBX9"/>
<protein>
    <submittedName>
        <fullName evidence="2">Uncharacterized protein</fullName>
    </submittedName>
</protein>
<name>A0A1F5QBX9_9BACT</name>
<reference evidence="2 3" key="1">
    <citation type="journal article" date="2016" name="Nat. Commun.">
        <title>Thousands of microbial genomes shed light on interconnected biogeochemical processes in an aquifer system.</title>
        <authorList>
            <person name="Anantharaman K."/>
            <person name="Brown C.T."/>
            <person name="Hug L.A."/>
            <person name="Sharon I."/>
            <person name="Castelle C.J."/>
            <person name="Probst A.J."/>
            <person name="Thomas B.C."/>
            <person name="Singh A."/>
            <person name="Wilkins M.J."/>
            <person name="Karaoz U."/>
            <person name="Brodie E.L."/>
            <person name="Williams K.H."/>
            <person name="Hubbard S.S."/>
            <person name="Banfield J.F."/>
        </authorList>
    </citation>
    <scope>NUCLEOTIDE SEQUENCE [LARGE SCALE GENOMIC DNA]</scope>
</reference>
<feature type="transmembrane region" description="Helical" evidence="1">
    <location>
        <begin position="28"/>
        <end position="49"/>
    </location>
</feature>
<evidence type="ECO:0000313" key="2">
    <source>
        <dbReference type="EMBL" id="OGE99711.1"/>
    </source>
</evidence>
<comment type="caution">
    <text evidence="2">The sequence shown here is derived from an EMBL/GenBank/DDBJ whole genome shotgun (WGS) entry which is preliminary data.</text>
</comment>
<gene>
    <name evidence="2" type="ORF">A3J05_01745</name>
</gene>
<dbReference type="EMBL" id="MFFF01000017">
    <property type="protein sequence ID" value="OGE99711.1"/>
    <property type="molecule type" value="Genomic_DNA"/>
</dbReference>
<accession>A0A1F5QBX9</accession>
<proteinExistence type="predicted"/>
<keyword evidence="1" id="KW-0472">Membrane</keyword>
<evidence type="ECO:0000256" key="1">
    <source>
        <dbReference type="SAM" id="Phobius"/>
    </source>
</evidence>
<evidence type="ECO:0000313" key="3">
    <source>
        <dbReference type="Proteomes" id="UP000177235"/>
    </source>
</evidence>
<keyword evidence="1" id="KW-1133">Transmembrane helix</keyword>
<organism evidence="2 3">
    <name type="scientific">Candidatus Doudnabacteria bacterium RIFCSPLOWO2_02_FULL_48_13</name>
    <dbReference type="NCBI Taxonomy" id="1817845"/>
    <lineage>
        <taxon>Bacteria</taxon>
        <taxon>Candidatus Doudnaibacteriota</taxon>
    </lineage>
</organism>